<dbReference type="EMBL" id="FZNO01000005">
    <property type="protein sequence ID" value="SNR38781.1"/>
    <property type="molecule type" value="Genomic_DNA"/>
</dbReference>
<keyword evidence="2" id="KW-1185">Reference proteome</keyword>
<sequence>MADDYGVPTDTTDATPRAGHLAPAINATGYALNDLSARVSEVKTTADYAKSTADAAKAKGESHDSRLDSLGERVDGVADDVRVLQQTVANPVPRGGRTGQVLKKRSNNDFDLVWAADIQGQAGPGGGVPAGGEAGFVLTKDTGLDGDVSWQKPKGGGGGGYLGTVVSANGSLVSVNYTKEGALVTTYASVPLGVGVGAGDNVSILERTDGGLPFIVGVVARANPYNPPVFGPMTVSSPYRLDGLAYPFSHSLPVTRDNGASLGMGVETFVQGTKYFDPQNSVSGQLPTPPAGVSTTHGVSAGGRIYLSPGGSAVTIITRWSEAAQAWETITLPSGDGATHTHPFLFVVGGVVKLVRHTQTNPVGLWVYALDPVTLTWTLEWSGSTDRAATLGTGIGQVKLTANHLAIYNTSATSGVPYGFLRVNLTTGVITTVQNNSSAGSTAGEAFAAGDLGGDGSLWVPGRPADLWSRTTRYYITRYYPTGETAVTQWAPNSGDYSISSDTLGQWLTVRAHAGDQVLIAGTCYRTPNPSTPDTVGSYAYQAAIWATDGLTSAVVWTSSYVSNSGTLSGWPRAYRPELAPEGGNRFLWTLNYSTFSYLYDGSL</sequence>
<accession>A0A238VX75</accession>
<name>A0A238VX75_9ACTN</name>
<evidence type="ECO:0000313" key="2">
    <source>
        <dbReference type="Proteomes" id="UP000198403"/>
    </source>
</evidence>
<reference evidence="1 2" key="1">
    <citation type="submission" date="2017-06" db="EMBL/GenBank/DDBJ databases">
        <authorList>
            <person name="Kim H.J."/>
            <person name="Triplett B.A."/>
        </authorList>
    </citation>
    <scope>NUCLEOTIDE SEQUENCE [LARGE SCALE GENOMIC DNA]</scope>
    <source>
        <strain evidence="1 2">DSM 44272</strain>
    </source>
</reference>
<organism evidence="1 2">
    <name type="scientific">Blastococcus mobilis</name>
    <dbReference type="NCBI Taxonomy" id="1938746"/>
    <lineage>
        <taxon>Bacteria</taxon>
        <taxon>Bacillati</taxon>
        <taxon>Actinomycetota</taxon>
        <taxon>Actinomycetes</taxon>
        <taxon>Geodermatophilales</taxon>
        <taxon>Geodermatophilaceae</taxon>
        <taxon>Blastococcus</taxon>
    </lineage>
</organism>
<dbReference type="Proteomes" id="UP000198403">
    <property type="component" value="Unassembled WGS sequence"/>
</dbReference>
<proteinExistence type="predicted"/>
<dbReference type="AlphaFoldDB" id="A0A238VX75"/>
<protein>
    <submittedName>
        <fullName evidence="1">Uncharacterized protein</fullName>
    </submittedName>
</protein>
<gene>
    <name evidence="1" type="ORF">SAMN06272737_105122</name>
</gene>
<dbReference type="RefSeq" id="WP_089335722.1">
    <property type="nucleotide sequence ID" value="NZ_FZNO01000005.1"/>
</dbReference>
<evidence type="ECO:0000313" key="1">
    <source>
        <dbReference type="EMBL" id="SNR38781.1"/>
    </source>
</evidence>